<dbReference type="Gene3D" id="3.40.190.10">
    <property type="entry name" value="Periplasmic binding protein-like II"/>
    <property type="match status" value="2"/>
</dbReference>
<evidence type="ECO:0000259" key="5">
    <source>
        <dbReference type="PROSITE" id="PS50931"/>
    </source>
</evidence>
<evidence type="ECO:0000256" key="4">
    <source>
        <dbReference type="ARBA" id="ARBA00023163"/>
    </source>
</evidence>
<dbReference type="SUPFAM" id="SSF53850">
    <property type="entry name" value="Periplasmic binding protein-like II"/>
    <property type="match status" value="1"/>
</dbReference>
<dbReference type="PROSITE" id="PS50931">
    <property type="entry name" value="HTH_LYSR"/>
    <property type="match status" value="1"/>
</dbReference>
<protein>
    <submittedName>
        <fullName evidence="6">LysR family transcriptional regulator</fullName>
    </submittedName>
</protein>
<dbReference type="AlphaFoldDB" id="A0A4U6QJQ5"/>
<dbReference type="InterPro" id="IPR005119">
    <property type="entry name" value="LysR_subst-bd"/>
</dbReference>
<dbReference type="Proteomes" id="UP000306985">
    <property type="component" value="Unassembled WGS sequence"/>
</dbReference>
<keyword evidence="4" id="KW-0804">Transcription</keyword>
<evidence type="ECO:0000256" key="1">
    <source>
        <dbReference type="ARBA" id="ARBA00009437"/>
    </source>
</evidence>
<keyword evidence="7" id="KW-1185">Reference proteome</keyword>
<dbReference type="InterPro" id="IPR000847">
    <property type="entry name" value="LysR_HTH_N"/>
</dbReference>
<proteinExistence type="inferred from homology"/>
<evidence type="ECO:0000256" key="2">
    <source>
        <dbReference type="ARBA" id="ARBA00023015"/>
    </source>
</evidence>
<dbReference type="InterPro" id="IPR036388">
    <property type="entry name" value="WH-like_DNA-bd_sf"/>
</dbReference>
<dbReference type="OrthoDB" id="3673085at2"/>
<reference evidence="6 7" key="1">
    <citation type="submission" date="2019-05" db="EMBL/GenBank/DDBJ databases">
        <title>Nakamurella sp. N5BH11, whole genome shotgun sequence.</title>
        <authorList>
            <person name="Tuo L."/>
        </authorList>
    </citation>
    <scope>NUCLEOTIDE SEQUENCE [LARGE SCALE GENOMIC DNA]</scope>
    <source>
        <strain evidence="6 7">N5BH11</strain>
    </source>
</reference>
<keyword evidence="2" id="KW-0805">Transcription regulation</keyword>
<evidence type="ECO:0000313" key="6">
    <source>
        <dbReference type="EMBL" id="TKV60673.1"/>
    </source>
</evidence>
<dbReference type="EMBL" id="SZZH01000001">
    <property type="protein sequence ID" value="TKV60673.1"/>
    <property type="molecule type" value="Genomic_DNA"/>
</dbReference>
<dbReference type="Gene3D" id="1.10.10.10">
    <property type="entry name" value="Winged helix-like DNA-binding domain superfamily/Winged helix DNA-binding domain"/>
    <property type="match status" value="1"/>
</dbReference>
<dbReference type="GO" id="GO:0003700">
    <property type="term" value="F:DNA-binding transcription factor activity"/>
    <property type="evidence" value="ECO:0007669"/>
    <property type="project" value="InterPro"/>
</dbReference>
<comment type="caution">
    <text evidence="6">The sequence shown here is derived from an EMBL/GenBank/DDBJ whole genome shotgun (WGS) entry which is preliminary data.</text>
</comment>
<dbReference type="Pfam" id="PF03466">
    <property type="entry name" value="LysR_substrate"/>
    <property type="match status" value="1"/>
</dbReference>
<dbReference type="PANTHER" id="PTHR30346:SF29">
    <property type="entry name" value="LYSR SUBSTRATE-BINDING"/>
    <property type="match status" value="1"/>
</dbReference>
<dbReference type="GO" id="GO:0032993">
    <property type="term" value="C:protein-DNA complex"/>
    <property type="evidence" value="ECO:0007669"/>
    <property type="project" value="TreeGrafter"/>
</dbReference>
<organism evidence="6 7">
    <name type="scientific">Nakamurella flava</name>
    <dbReference type="NCBI Taxonomy" id="2576308"/>
    <lineage>
        <taxon>Bacteria</taxon>
        <taxon>Bacillati</taxon>
        <taxon>Actinomycetota</taxon>
        <taxon>Actinomycetes</taxon>
        <taxon>Nakamurellales</taxon>
        <taxon>Nakamurellaceae</taxon>
        <taxon>Nakamurella</taxon>
    </lineage>
</organism>
<feature type="domain" description="HTH lysR-type" evidence="5">
    <location>
        <begin position="1"/>
        <end position="58"/>
    </location>
</feature>
<comment type="similarity">
    <text evidence="1">Belongs to the LysR transcriptional regulatory family.</text>
</comment>
<dbReference type="InterPro" id="IPR036390">
    <property type="entry name" value="WH_DNA-bd_sf"/>
</dbReference>
<dbReference type="Pfam" id="PF00126">
    <property type="entry name" value="HTH_1"/>
    <property type="match status" value="1"/>
</dbReference>
<keyword evidence="3" id="KW-0238">DNA-binding</keyword>
<dbReference type="RefSeq" id="WP_137447976.1">
    <property type="nucleotide sequence ID" value="NZ_SZZH01000001.1"/>
</dbReference>
<gene>
    <name evidence="6" type="ORF">FDO65_02990</name>
</gene>
<evidence type="ECO:0000256" key="3">
    <source>
        <dbReference type="ARBA" id="ARBA00023125"/>
    </source>
</evidence>
<name>A0A4U6QJQ5_9ACTN</name>
<dbReference type="PANTHER" id="PTHR30346">
    <property type="entry name" value="TRANSCRIPTIONAL DUAL REGULATOR HCAR-RELATED"/>
    <property type="match status" value="1"/>
</dbReference>
<dbReference type="GO" id="GO:0003677">
    <property type="term" value="F:DNA binding"/>
    <property type="evidence" value="ECO:0007669"/>
    <property type="project" value="UniProtKB-KW"/>
</dbReference>
<dbReference type="SUPFAM" id="SSF46785">
    <property type="entry name" value="Winged helix' DNA-binding domain"/>
    <property type="match status" value="1"/>
</dbReference>
<accession>A0A4U6QJQ5</accession>
<evidence type="ECO:0000313" key="7">
    <source>
        <dbReference type="Proteomes" id="UP000306985"/>
    </source>
</evidence>
<sequence>MDVHRLRVLRAVVAAGSVHGAATTLGYTASAISQHLTALQRETGLPLVQRAGRGIEPTAAGRAVADAAAGLFHELAELDALVADLRSGRDGALSVSYFASAGSAWIPGVVAAVTRDFPRLRLDLRLLELTGPDAGAPDIEIAVDDGSGGGRPGYRCRPLVTEPYFAVVRAGSPLAGRADVDLVELRSEPWVDNDVARGPCRQALLDACTTAGFSPTFHIETQDYPTAIRFVAAGVGVTVVPRLALLDLPPGVVAVPIVNPTPRRSISVQVAESMVDNLAAVRILELLADQVDAWTQDRRLSSAG</sequence>